<dbReference type="EMBL" id="JAATIQ010000040">
    <property type="protein sequence ID" value="KAF4395402.1"/>
    <property type="molecule type" value="Genomic_DNA"/>
</dbReference>
<accession>A0A7J6EQY7</accession>
<sequence length="120" mass="13364">MEKGKRKRRTDGDVNEKKGKSEEVIGGKTTTTTVTATEDEVEEFFAILKRIHVAANYFKNKNGGNRELTAKTWRAVVKGQSDAMVLDGDNGVDDETESINDNRRGLDLNLEPPPPHSDDF</sequence>
<dbReference type="GO" id="GO:0010112">
    <property type="term" value="P:regulation of systemic acquired resistance"/>
    <property type="evidence" value="ECO:0007669"/>
    <property type="project" value="InterPro"/>
</dbReference>
<gene>
    <name evidence="2" type="ORF">F8388_015155</name>
    <name evidence="3" type="ORF">G4B88_010866</name>
</gene>
<keyword evidence="5" id="KW-1185">Reference proteome</keyword>
<protein>
    <recommendedName>
        <fullName evidence="6">Protein NIM1-INTERACTING 2</fullName>
    </recommendedName>
</protein>
<dbReference type="InterPro" id="IPR034577">
    <property type="entry name" value="NIMIN-2"/>
</dbReference>
<dbReference type="Proteomes" id="UP000525078">
    <property type="component" value="Unassembled WGS sequence"/>
</dbReference>
<dbReference type="AlphaFoldDB" id="A0A7J6EQY7"/>
<accession>A0A803PBW0</accession>
<comment type="caution">
    <text evidence="2">The sequence shown here is derived from an EMBL/GenBank/DDBJ whole genome shotgun (WGS) entry which is preliminary data.</text>
</comment>
<dbReference type="OMA" id="TASMKWR"/>
<evidence type="ECO:0000313" key="2">
    <source>
        <dbReference type="EMBL" id="KAF4360832.1"/>
    </source>
</evidence>
<feature type="region of interest" description="Disordered" evidence="1">
    <location>
        <begin position="1"/>
        <end position="31"/>
    </location>
</feature>
<feature type="compositionally biased region" description="Basic and acidic residues" evidence="1">
    <location>
        <begin position="10"/>
        <end position="25"/>
    </location>
</feature>
<reference evidence="4 5" key="1">
    <citation type="journal article" date="2020" name="bioRxiv">
        <title>Sequence and annotation of 42 cannabis genomes reveals extensive copy number variation in cannabinoid synthesis and pathogen resistance genes.</title>
        <authorList>
            <person name="Mckernan K.J."/>
            <person name="Helbert Y."/>
            <person name="Kane L.T."/>
            <person name="Ebling H."/>
            <person name="Zhang L."/>
            <person name="Liu B."/>
            <person name="Eaton Z."/>
            <person name="Mclaughlin S."/>
            <person name="Kingan S."/>
            <person name="Baybayan P."/>
            <person name="Concepcion G."/>
            <person name="Jordan M."/>
            <person name="Riva A."/>
            <person name="Barbazuk W."/>
            <person name="Harkins T."/>
        </authorList>
    </citation>
    <scope>NUCLEOTIDE SEQUENCE [LARGE SCALE GENOMIC DNA]</scope>
    <source>
        <strain evidence="4 5">cv. Jamaican Lion 4</strain>
        <strain evidence="3">Father</strain>
        <strain evidence="2">Mother</strain>
        <tissue evidence="2">Leaf</tissue>
    </source>
</reference>
<feature type="compositionally biased region" description="Pro residues" evidence="1">
    <location>
        <begin position="111"/>
        <end position="120"/>
    </location>
</feature>
<name>A0A7J6EQY7_CANSA</name>
<dbReference type="PANTHER" id="PTHR35735:SF8">
    <property type="entry name" value="PROTEIN NIM1-INTERACTING 2"/>
    <property type="match status" value="1"/>
</dbReference>
<feature type="region of interest" description="Disordered" evidence="1">
    <location>
        <begin position="84"/>
        <end position="120"/>
    </location>
</feature>
<evidence type="ECO:0000313" key="3">
    <source>
        <dbReference type="EMBL" id="KAF4395402.1"/>
    </source>
</evidence>
<evidence type="ECO:0000313" key="4">
    <source>
        <dbReference type="Proteomes" id="UP000525078"/>
    </source>
</evidence>
<dbReference type="EMBL" id="JAATIP010000198">
    <property type="protein sequence ID" value="KAF4360832.1"/>
    <property type="molecule type" value="Genomic_DNA"/>
</dbReference>
<proteinExistence type="predicted"/>
<evidence type="ECO:0008006" key="6">
    <source>
        <dbReference type="Google" id="ProtNLM"/>
    </source>
</evidence>
<evidence type="ECO:0000256" key="1">
    <source>
        <dbReference type="SAM" id="MobiDB-lite"/>
    </source>
</evidence>
<dbReference type="Proteomes" id="UP000583929">
    <property type="component" value="Unassembled WGS sequence"/>
</dbReference>
<dbReference type="PANTHER" id="PTHR35735">
    <property type="entry name" value="PROTEIN NIM1-INTERACTING 2"/>
    <property type="match status" value="1"/>
</dbReference>
<dbReference type="OrthoDB" id="1098796at2759"/>
<evidence type="ECO:0000313" key="5">
    <source>
        <dbReference type="Proteomes" id="UP000583929"/>
    </source>
</evidence>
<organism evidence="2 4">
    <name type="scientific">Cannabis sativa</name>
    <name type="common">Hemp</name>
    <name type="synonym">Marijuana</name>
    <dbReference type="NCBI Taxonomy" id="3483"/>
    <lineage>
        <taxon>Eukaryota</taxon>
        <taxon>Viridiplantae</taxon>
        <taxon>Streptophyta</taxon>
        <taxon>Embryophyta</taxon>
        <taxon>Tracheophyta</taxon>
        <taxon>Spermatophyta</taxon>
        <taxon>Magnoliopsida</taxon>
        <taxon>eudicotyledons</taxon>
        <taxon>Gunneridae</taxon>
        <taxon>Pentapetalae</taxon>
        <taxon>rosids</taxon>
        <taxon>fabids</taxon>
        <taxon>Rosales</taxon>
        <taxon>Cannabaceae</taxon>
        <taxon>Cannabis</taxon>
    </lineage>
</organism>